<accession>Q7SN85</accession>
<comment type="subcellular location">
    <subcellularLocation>
        <location evidence="2 13">Host cell membrane</location>
        <topology evidence="2 13">Peripheral membrane protein</topology>
        <orientation evidence="2 13">Cytoplasmic side</orientation>
    </subcellularLocation>
    <subcellularLocation>
        <location evidence="13">Host cytoplasm</location>
    </subcellularLocation>
    <subcellularLocation>
        <location evidence="1 13">Virion</location>
    </subcellularLocation>
    <text evidence="13">In the cytoplasm, seems to colocalize with intermediate filament vimentin. A fraction is associated with the cytoplasmic side of cellular membranes, presumably via the interaction with Pr55Gag precursor.</text>
</comment>
<protein>
    <recommendedName>
        <fullName evidence="13">Virion infectivity factor</fullName>
    </recommendedName>
</protein>
<organismHost>
    <name type="scientific">Cercopithecidae</name>
    <name type="common">Old World monkeys</name>
    <dbReference type="NCBI Taxonomy" id="9527"/>
</organismHost>
<reference evidence="15" key="2">
    <citation type="journal article" date="2004" name="J. Virol.">
        <title>Further investigation of simian immunodeficiency virus Vif function in human cells.</title>
        <authorList>
            <person name="Gaddis N.C."/>
            <person name="Sheehy A.M."/>
            <person name="Ahmad K.M."/>
            <person name="Swanson C.M."/>
            <person name="Bishop K.N."/>
            <person name="Beer B.E."/>
            <person name="Marx P.A."/>
            <person name="Gao F."/>
            <person name="Bibollet-Ruche F."/>
            <person name="Hahn B.H."/>
            <person name="Malim M.H."/>
        </authorList>
    </citation>
    <scope>NUCLEOTIDE SEQUENCE</scope>
    <source>
        <strain evidence="15">SIVdebCNE5</strain>
    </source>
</reference>
<dbReference type="GO" id="GO:0030430">
    <property type="term" value="C:host cell cytoplasm"/>
    <property type="evidence" value="ECO:0007669"/>
    <property type="project" value="UniProtKB-SubCell"/>
</dbReference>
<feature type="region of interest" description="Disordered" evidence="14">
    <location>
        <begin position="175"/>
        <end position="195"/>
    </location>
</feature>
<evidence type="ECO:0000256" key="4">
    <source>
        <dbReference type="ARBA" id="ARBA00022511"/>
    </source>
</evidence>
<gene>
    <name evidence="15" type="primary">vif</name>
</gene>
<keyword evidence="10" id="KW-1043">Host membrane</keyword>
<organism evidence="15">
    <name type="scientific">Simian immunodeficiency virus</name>
    <name type="common">SIV</name>
    <dbReference type="NCBI Taxonomy" id="11723"/>
    <lineage>
        <taxon>Viruses</taxon>
        <taxon>Riboviria</taxon>
        <taxon>Pararnavirae</taxon>
        <taxon>Artverviricota</taxon>
        <taxon>Revtraviricetes</taxon>
        <taxon>Ortervirales</taxon>
        <taxon>Retroviridae</taxon>
        <taxon>Orthoretrovirinae</taxon>
        <taxon>Lentivirus</taxon>
        <taxon>Lentivirus simimdef</taxon>
    </lineage>
</organism>
<evidence type="ECO:0000256" key="8">
    <source>
        <dbReference type="ARBA" id="ARBA00022843"/>
    </source>
</evidence>
<evidence type="ECO:0000256" key="12">
    <source>
        <dbReference type="ARBA" id="ARBA00023200"/>
    </source>
</evidence>
<evidence type="ECO:0000256" key="6">
    <source>
        <dbReference type="ARBA" id="ARBA00022581"/>
    </source>
</evidence>
<dbReference type="Pfam" id="PF00559">
    <property type="entry name" value="Vif"/>
    <property type="match status" value="1"/>
</dbReference>
<dbReference type="InterPro" id="IPR000475">
    <property type="entry name" value="Vif"/>
</dbReference>
<evidence type="ECO:0000256" key="10">
    <source>
        <dbReference type="ARBA" id="ARBA00022870"/>
    </source>
</evidence>
<dbReference type="GO" id="GO:0019058">
    <property type="term" value="P:viral life cycle"/>
    <property type="evidence" value="ECO:0007669"/>
    <property type="project" value="InterPro"/>
</dbReference>
<feature type="compositionally biased region" description="Polar residues" evidence="14">
    <location>
        <begin position="175"/>
        <end position="188"/>
    </location>
</feature>
<evidence type="ECO:0000256" key="5">
    <source>
        <dbReference type="ARBA" id="ARBA00022553"/>
    </source>
</evidence>
<keyword evidence="7" id="KW-0833">Ubl conjugation pathway</keyword>
<proteinExistence type="inferred from homology"/>
<keyword evidence="6" id="KW-0945">Host-virus interaction</keyword>
<keyword evidence="5" id="KW-0597">Phosphoprotein</keyword>
<comment type="similarity">
    <text evidence="3 13">Belongs to the primate lentivirus group Vif protein family.</text>
</comment>
<evidence type="ECO:0000256" key="3">
    <source>
        <dbReference type="ARBA" id="ARBA00006372"/>
    </source>
</evidence>
<sequence>MEKEWIVRLTHKIPVNKLDKWCSAIKRGKYKTKELQAIKWIHHYELRRAFYTQTKIVFPVTEEGKVVVEIFWSLAPEKGWMPSMAVGISWEQTGWQTELTPDLADHLIHLRYFPCFSQQAVTQALKGEKLLQQCQQYHRGPEGKGPPSLQYLALRTAVKYGKVSTLTPTTFHIKNSTNDKASTTTSHAGSKRGSFKTLHKRRVMGSLESLCRPSCPTRLDRRTSMGGVSN</sequence>
<dbReference type="PRINTS" id="PR00349">
    <property type="entry name" value="VIRIONINFFCT"/>
</dbReference>
<evidence type="ECO:0000256" key="9">
    <source>
        <dbReference type="ARBA" id="ARBA00022844"/>
    </source>
</evidence>
<name>Q7SN85_SIV</name>
<evidence type="ECO:0000256" key="1">
    <source>
        <dbReference type="ARBA" id="ARBA00004328"/>
    </source>
</evidence>
<evidence type="ECO:0000313" key="17">
    <source>
        <dbReference type="Proteomes" id="UP000258288"/>
    </source>
</evidence>
<dbReference type="Proteomes" id="UP000258288">
    <property type="component" value="Segment"/>
</dbReference>
<evidence type="ECO:0000313" key="15">
    <source>
        <dbReference type="EMBL" id="AAP97009.1"/>
    </source>
</evidence>
<evidence type="ECO:0000256" key="7">
    <source>
        <dbReference type="ARBA" id="ARBA00022786"/>
    </source>
</evidence>
<keyword evidence="12" id="KW-1035">Host cytoplasm</keyword>
<dbReference type="GO" id="GO:0020002">
    <property type="term" value="C:host cell plasma membrane"/>
    <property type="evidence" value="ECO:0007669"/>
    <property type="project" value="UniProtKB-SubCell"/>
</dbReference>
<evidence type="ECO:0000313" key="16">
    <source>
        <dbReference type="EMBL" id="AAT68804.1"/>
    </source>
</evidence>
<evidence type="ECO:0000256" key="14">
    <source>
        <dbReference type="SAM" id="MobiDB-lite"/>
    </source>
</evidence>
<reference evidence="16 17" key="1">
    <citation type="journal article" date="2004" name="J. Virol.">
        <title>New simian immunodeficiency virus infecting De Brazza's monkeys (Cercopithecus neglectus): evidence for a cercopithecus monkey virus clade.</title>
        <authorList>
            <person name="Bibollet-Ruche F."/>
            <person name="Bailes E."/>
            <person name="Gao F."/>
            <person name="Pourrut X."/>
            <person name="Barlow K.L."/>
            <person name="Clewley J.P."/>
            <person name="Mwenda J.M."/>
            <person name="Langat D.K."/>
            <person name="Chege G.K."/>
            <person name="McClure H.M."/>
            <person name="Mpoudi-Ngole E."/>
            <person name="Delaporte E."/>
            <person name="Peeters M."/>
            <person name="Shaw G.M."/>
            <person name="Sharp P.M."/>
            <person name="Hahn B.H."/>
        </authorList>
    </citation>
    <scope>NUCLEOTIDE SEQUENCE [LARGE SCALE GENOMIC DNA]</scope>
    <source>
        <strain evidence="16 17">SIVdebCM5</strain>
    </source>
</reference>
<organismHost>
    <name type="scientific">Pan troglodytes</name>
    <name type="common">Chimpanzee</name>
    <dbReference type="NCBI Taxonomy" id="9598"/>
</organismHost>
<evidence type="ECO:0000256" key="2">
    <source>
        <dbReference type="ARBA" id="ARBA00004501"/>
    </source>
</evidence>
<keyword evidence="4" id="KW-1032">Host cell membrane</keyword>
<dbReference type="GO" id="GO:0044423">
    <property type="term" value="C:virion component"/>
    <property type="evidence" value="ECO:0007669"/>
    <property type="project" value="UniProtKB-KW"/>
</dbReference>
<keyword evidence="8" id="KW-0832">Ubl conjugation</keyword>
<dbReference type="EMBL" id="AY336739">
    <property type="protein sequence ID" value="AAP97009.1"/>
    <property type="molecule type" value="Genomic_DNA"/>
</dbReference>
<keyword evidence="9" id="KW-0946">Virion</keyword>
<dbReference type="EMBL" id="AY523866">
    <property type="protein sequence ID" value="AAT68804.1"/>
    <property type="molecule type" value="Genomic_RNA"/>
</dbReference>
<evidence type="ECO:0000256" key="13">
    <source>
        <dbReference type="RuleBase" id="RU003341"/>
    </source>
</evidence>
<evidence type="ECO:0000256" key="11">
    <source>
        <dbReference type="ARBA" id="ARBA00023136"/>
    </source>
</evidence>
<keyword evidence="11" id="KW-0472">Membrane</keyword>